<accession>A0AA86Q3G4</accession>
<dbReference type="AlphaFoldDB" id="A0AA86Q3G4"/>
<dbReference type="EMBL" id="CAXDID020000468">
    <property type="protein sequence ID" value="CAL6094612.1"/>
    <property type="molecule type" value="Genomic_DNA"/>
</dbReference>
<dbReference type="Proteomes" id="UP001642409">
    <property type="component" value="Unassembled WGS sequence"/>
</dbReference>
<dbReference type="SUPFAM" id="SSF54862">
    <property type="entry name" value="4Fe-4S ferredoxins"/>
    <property type="match status" value="1"/>
</dbReference>
<gene>
    <name evidence="1" type="ORF">HINF_LOCUS33340</name>
    <name evidence="2" type="ORF">HINF_LOCUS67552</name>
</gene>
<name>A0AA86Q3G4_9EUKA</name>
<sequence length="1221" mass="132279">MLFLHLSLLNDFIPCPKNFTKSNGTCKCELKLSSTGNLCANSCAEMNEAVYSDGSCRACLNYFVQNDEFYCSKMSKMAAITCGSFASSNDGGVTCTCNAGFVFKYSSTTDCECASGTYLSGSTCSATCSGATPLIDGNGKKCIASCANDDYAAIVIRNYEGTKCVFFCSTTTASPCTPAAPCNTFKSINSAQCILDCNAEVAGNKGDNVLHKCATSCNTGAPSQPSIQGLNNPKQCFAKCGDDGSIQDKTNTCVTACDSAAKGLILSFDGTFCLDNCTLNDIAAYGTKRVVSAPGILLALRCVESCTNSFMNSNTTACVVSCQTDDFLRFGDVRVSKCVDSCSPAGTPKTYTYIDTVTVPNRHLCVTNCKNQVPTSLLNYEATACAMTCPQSGGVDTYATVLRDKCVKSCKTENSNSFIDKSASPPVCVAACVVSVTYRSVDNTSCVSSCSTQDSPPSLIDYQNKTCVAACDPNAFTPSFLIQAGGRCVKDCKNEDGNSMISADRTKCEATCEVNPITSLPTYKTVNESNCANSCYLDDNKAAIHLGNCVVTCPFGADETYRYYLTYNRSNCIKDCKLDTDGGATGGRLIDSTKTRCISSCPFSQYLTVNKTNCVVSCYDDDTKLPNGTIISGTDNRRLGQFRPNNITCVDYCIYDATNSSKIIQEYATVDMKKCVLSCINDDNGSMISLNVNATINMRQCETVCSSGYANLLRTRCVDDCQKTNISWVVDINTTDPAQPGKYCALSCSDASGQPTFLTMNAITNTDRKCVTSCNYFPTVNGVVQTTKVDYYLNLSCFDVCPTTPVRTYAHSTQKKCLTSCADDESAKIINLAATQCVSDCTTGGFLVKDYPLSAQTGSDVFMNQCQTTCPAQTVPTVSNNRCVKDCFVEDGGHALNLTKTGCTIDCSLKGYMNIAKTQCVPDCFSLDNTSIDIDNKTCVNKTCTGGYMNVAQSKCVFDCKTEEGSLLDIFDSNGKSKCVTSCTSGYITQDQSKCIPDCANDVPAGILNKAQTKCIAPGSCDSGYLNVAQTGCVENCWVNDSNSILNVEKTKCKLAANGCPATEALQLWEVELLFLVYYVSNYILKYFATSNADDKFQQIISSWRLFMNYSLTQEGQKYDFDRIRPQSTIQSRYLIFQKGKIEITTCNKRTAMTKQTRQKMFREGQLIHLTNLGSSEAFVFSSFLGPTDEFIKYCTNLNQLYHLFKMSLCNFYVLVNKTNL</sequence>
<reference evidence="1" key="1">
    <citation type="submission" date="2023-06" db="EMBL/GenBank/DDBJ databases">
        <authorList>
            <person name="Kurt Z."/>
        </authorList>
    </citation>
    <scope>NUCLEOTIDE SEQUENCE</scope>
</reference>
<proteinExistence type="predicted"/>
<protein>
    <submittedName>
        <fullName evidence="1">Uncharacterized protein</fullName>
    </submittedName>
</protein>
<keyword evidence="3" id="KW-1185">Reference proteome</keyword>
<evidence type="ECO:0000313" key="3">
    <source>
        <dbReference type="Proteomes" id="UP001642409"/>
    </source>
</evidence>
<evidence type="ECO:0000313" key="2">
    <source>
        <dbReference type="EMBL" id="CAL6094612.1"/>
    </source>
</evidence>
<dbReference type="EMBL" id="CATOUU010000748">
    <property type="protein sequence ID" value="CAI9945695.1"/>
    <property type="molecule type" value="Genomic_DNA"/>
</dbReference>
<comment type="caution">
    <text evidence="1">The sequence shown here is derived from an EMBL/GenBank/DDBJ whole genome shotgun (WGS) entry which is preliminary data.</text>
</comment>
<evidence type="ECO:0000313" key="1">
    <source>
        <dbReference type="EMBL" id="CAI9945695.1"/>
    </source>
</evidence>
<organism evidence="1">
    <name type="scientific">Hexamita inflata</name>
    <dbReference type="NCBI Taxonomy" id="28002"/>
    <lineage>
        <taxon>Eukaryota</taxon>
        <taxon>Metamonada</taxon>
        <taxon>Diplomonadida</taxon>
        <taxon>Hexamitidae</taxon>
        <taxon>Hexamitinae</taxon>
        <taxon>Hexamita</taxon>
    </lineage>
</organism>
<reference evidence="2 3" key="2">
    <citation type="submission" date="2024-07" db="EMBL/GenBank/DDBJ databases">
        <authorList>
            <person name="Akdeniz Z."/>
        </authorList>
    </citation>
    <scope>NUCLEOTIDE SEQUENCE [LARGE SCALE GENOMIC DNA]</scope>
</reference>